<dbReference type="InterPro" id="IPR009061">
    <property type="entry name" value="DNA-bd_dom_put_sf"/>
</dbReference>
<dbReference type="AlphaFoldDB" id="A0A7L6B825"/>
<dbReference type="EMBL" id="CP059322">
    <property type="protein sequence ID" value="QLQ38074.1"/>
    <property type="molecule type" value="Genomic_DNA"/>
</dbReference>
<dbReference type="PANTHER" id="PTHR30204">
    <property type="entry name" value="REDOX-CYCLING DRUG-SENSING TRANSCRIPTIONAL ACTIVATOR SOXR"/>
    <property type="match status" value="1"/>
</dbReference>
<dbReference type="Gene3D" id="1.10.1660.10">
    <property type="match status" value="1"/>
</dbReference>
<sequence>MHTLTVGEVARESGVSGSAIRFYERQGLIEAGRTSGNQRRFGPDAACRVRVARVAQRIGLSVGEIRDLLAALPPEPALADWQRLHDRLTAEAERRIAELHAALGDIRSGRRLCDL</sequence>
<proteinExistence type="predicted"/>
<evidence type="ECO:0000313" key="4">
    <source>
        <dbReference type="Proteomes" id="UP000510844"/>
    </source>
</evidence>
<evidence type="ECO:0000259" key="2">
    <source>
        <dbReference type="PROSITE" id="PS50937"/>
    </source>
</evidence>
<protein>
    <submittedName>
        <fullName evidence="3">MerR family DNA-binding transcriptional regulator</fullName>
    </submittedName>
</protein>
<dbReference type="InterPro" id="IPR000551">
    <property type="entry name" value="MerR-type_HTH_dom"/>
</dbReference>
<dbReference type="InterPro" id="IPR047057">
    <property type="entry name" value="MerR_fam"/>
</dbReference>
<dbReference type="PANTHER" id="PTHR30204:SF0">
    <property type="entry name" value="REDOX-SENSITIVE TRANSCRIPTIONAL ACTIVATOR SOXR"/>
    <property type="match status" value="1"/>
</dbReference>
<reference evidence="4" key="1">
    <citation type="submission" date="2020-07" db="EMBL/GenBank/DDBJ databases">
        <title>A new Micromonospora strain with potent antibiotic activity isolated from the microbiome of a mid-Atlantic deep-sea sponge.</title>
        <authorList>
            <person name="Back C.R."/>
            <person name="Stennett H.L."/>
            <person name="Williams S.E."/>
            <person name="Wang L."/>
            <person name="Ojeda Gomez J."/>
            <person name="Abdulle O.M."/>
            <person name="Duffy T."/>
            <person name="Hendry K.R."/>
            <person name="Powell D."/>
            <person name="Stach J.E."/>
            <person name="Essex-Lopresti A.E."/>
            <person name="Willis C.L."/>
            <person name="Curnow P."/>
            <person name="Race P.R."/>
        </authorList>
    </citation>
    <scope>NUCLEOTIDE SEQUENCE [LARGE SCALE GENOMIC DNA]</scope>
    <source>
        <strain evidence="4">28ISP2-46</strain>
    </source>
</reference>
<dbReference type="PROSITE" id="PS00552">
    <property type="entry name" value="HTH_MERR_1"/>
    <property type="match status" value="1"/>
</dbReference>
<dbReference type="GO" id="GO:0003677">
    <property type="term" value="F:DNA binding"/>
    <property type="evidence" value="ECO:0007669"/>
    <property type="project" value="UniProtKB-KW"/>
</dbReference>
<reference evidence="3 4" key="2">
    <citation type="journal article" date="2021" name="Mar. Drugs">
        <title>A New Micromonospora Strain with Antibiotic Activity Isolated from the Microbiome of a Mid-Atlantic Deep-Sea Sponge.</title>
        <authorList>
            <person name="Back C.R."/>
            <person name="Stennett H.L."/>
            <person name="Williams S.E."/>
            <person name="Wang L."/>
            <person name="Ojeda Gomez J."/>
            <person name="Abdulle O.M."/>
            <person name="Duffy T."/>
            <person name="Neal C."/>
            <person name="Mantell J."/>
            <person name="Jepson M.A."/>
            <person name="Hendry K.R."/>
            <person name="Powell D."/>
            <person name="Stach J.E.M."/>
            <person name="Essex-Lopresti A.E."/>
            <person name="Willis C.L."/>
            <person name="Curnow P."/>
            <person name="Race P.R."/>
        </authorList>
    </citation>
    <scope>NUCLEOTIDE SEQUENCE [LARGE SCALE GENOMIC DNA]</scope>
    <source>
        <strain evidence="3 4">28ISP2-46</strain>
    </source>
</reference>
<dbReference type="SUPFAM" id="SSF46955">
    <property type="entry name" value="Putative DNA-binding domain"/>
    <property type="match status" value="1"/>
</dbReference>
<organism evidence="3 4">
    <name type="scientific">Micromonospora robiginosa</name>
    <dbReference type="NCBI Taxonomy" id="2749844"/>
    <lineage>
        <taxon>Bacteria</taxon>
        <taxon>Bacillati</taxon>
        <taxon>Actinomycetota</taxon>
        <taxon>Actinomycetes</taxon>
        <taxon>Micromonosporales</taxon>
        <taxon>Micromonosporaceae</taxon>
        <taxon>Micromonospora</taxon>
    </lineage>
</organism>
<keyword evidence="4" id="KW-1185">Reference proteome</keyword>
<dbReference type="Pfam" id="PF13411">
    <property type="entry name" value="MerR_1"/>
    <property type="match status" value="1"/>
</dbReference>
<name>A0A7L6B825_9ACTN</name>
<dbReference type="PROSITE" id="PS50937">
    <property type="entry name" value="HTH_MERR_2"/>
    <property type="match status" value="1"/>
</dbReference>
<dbReference type="Proteomes" id="UP000510844">
    <property type="component" value="Chromosome"/>
</dbReference>
<accession>A0A7L6B825</accession>
<dbReference type="SMART" id="SM00422">
    <property type="entry name" value="HTH_MERR"/>
    <property type="match status" value="1"/>
</dbReference>
<evidence type="ECO:0000256" key="1">
    <source>
        <dbReference type="ARBA" id="ARBA00023125"/>
    </source>
</evidence>
<gene>
    <name evidence="3" type="ORF">H1D33_04080</name>
</gene>
<keyword evidence="1 3" id="KW-0238">DNA-binding</keyword>
<dbReference type="KEGG" id="mfeu:H1D33_04080"/>
<dbReference type="PRINTS" id="PR00040">
    <property type="entry name" value="HTHMERR"/>
</dbReference>
<dbReference type="GO" id="GO:0003700">
    <property type="term" value="F:DNA-binding transcription factor activity"/>
    <property type="evidence" value="ECO:0007669"/>
    <property type="project" value="InterPro"/>
</dbReference>
<feature type="domain" description="HTH merR-type" evidence="2">
    <location>
        <begin position="3"/>
        <end position="71"/>
    </location>
</feature>
<dbReference type="RefSeq" id="WP_181570516.1">
    <property type="nucleotide sequence ID" value="NZ_CP059322.2"/>
</dbReference>
<evidence type="ECO:0000313" key="3">
    <source>
        <dbReference type="EMBL" id="QLQ38074.1"/>
    </source>
</evidence>